<evidence type="ECO:0008006" key="6">
    <source>
        <dbReference type="Google" id="ProtNLM"/>
    </source>
</evidence>
<dbReference type="Pfam" id="PF13181">
    <property type="entry name" value="TPR_8"/>
    <property type="match status" value="1"/>
</dbReference>
<organism evidence="4 5">
    <name type="scientific">Flavobacterium macrobrachii</name>
    <dbReference type="NCBI Taxonomy" id="591204"/>
    <lineage>
        <taxon>Bacteria</taxon>
        <taxon>Pseudomonadati</taxon>
        <taxon>Bacteroidota</taxon>
        <taxon>Flavobacteriia</taxon>
        <taxon>Flavobacteriales</taxon>
        <taxon>Flavobacteriaceae</taxon>
        <taxon>Flavobacterium</taxon>
    </lineage>
</organism>
<keyword evidence="2 3" id="KW-0802">TPR repeat</keyword>
<evidence type="ECO:0000256" key="1">
    <source>
        <dbReference type="ARBA" id="ARBA00022737"/>
    </source>
</evidence>
<dbReference type="Gene3D" id="1.25.40.10">
    <property type="entry name" value="Tetratricopeptide repeat domain"/>
    <property type="match status" value="2"/>
</dbReference>
<keyword evidence="1" id="KW-0677">Repeat</keyword>
<dbReference type="EMBL" id="JACSOD020000478">
    <property type="protein sequence ID" value="MBM6499382.1"/>
    <property type="molecule type" value="Genomic_DNA"/>
</dbReference>
<dbReference type="Proteomes" id="UP000759529">
    <property type="component" value="Unassembled WGS sequence"/>
</dbReference>
<feature type="repeat" description="TPR" evidence="3">
    <location>
        <begin position="246"/>
        <end position="279"/>
    </location>
</feature>
<evidence type="ECO:0000313" key="4">
    <source>
        <dbReference type="EMBL" id="MBM6499382.1"/>
    </source>
</evidence>
<accession>A0ABS2CWQ2</accession>
<dbReference type="InterPro" id="IPR051685">
    <property type="entry name" value="Ycf3/AcsC/BcsC/TPR_MFPF"/>
</dbReference>
<evidence type="ECO:0000256" key="3">
    <source>
        <dbReference type="PROSITE-ProRule" id="PRU00339"/>
    </source>
</evidence>
<gene>
    <name evidence="4" type="ORF">H9X54_008735</name>
</gene>
<sequence>MKIKNIVLASAVLASVSSFSQKDELKKLKKIYEKTTPTINDVSDYKATLNALQPLATAEADNVYYGFYKAMTPIVEIMSLGATATPEKKAQIATPKVVAEVEKGLNATLDYEKKVGKKVYTDDILAKIAFFKPELLNGAIALGDAKQYKEAASLLHSIYMLDKNDVDMLFYAAGYSVNAEDYDKAIEYYNELKKLNYSGESIIYYATNKATKVEENFGSKQLRDISVNSAKTHEKPRDEKTPSKRGEIYKNVALILVQQGKTNEAITAIQDARKINPDDESLLFTEMDLYLKLNDFDKYTLLVNEALAKNPNNADLVFNLGVISGNAEKIEEAKKYYMKAIEIKPDYVNAYVNLSEVMLRADEKFVDEMNKLGTSEKDNKRYAVIKAEREKNFKSILPYLEKAVELDPTNEPAKKTLLSVYNALEMTDKYKALKAKM</sequence>
<protein>
    <recommendedName>
        <fullName evidence="6">Tetratricopeptide repeat protein</fullName>
    </recommendedName>
</protein>
<dbReference type="InterPro" id="IPR011990">
    <property type="entry name" value="TPR-like_helical_dom_sf"/>
</dbReference>
<dbReference type="PROSITE" id="PS50005">
    <property type="entry name" value="TPR"/>
    <property type="match status" value="2"/>
</dbReference>
<dbReference type="PANTHER" id="PTHR44943:SF8">
    <property type="entry name" value="TPR REPEAT-CONTAINING PROTEIN MJ0263"/>
    <property type="match status" value="1"/>
</dbReference>
<dbReference type="PANTHER" id="PTHR44943">
    <property type="entry name" value="CELLULOSE SYNTHASE OPERON PROTEIN C"/>
    <property type="match status" value="1"/>
</dbReference>
<feature type="repeat" description="TPR" evidence="3">
    <location>
        <begin position="314"/>
        <end position="347"/>
    </location>
</feature>
<comment type="caution">
    <text evidence="4">The sequence shown here is derived from an EMBL/GenBank/DDBJ whole genome shotgun (WGS) entry which is preliminary data.</text>
</comment>
<proteinExistence type="predicted"/>
<keyword evidence="5" id="KW-1185">Reference proteome</keyword>
<dbReference type="SMART" id="SM00028">
    <property type="entry name" value="TPR"/>
    <property type="match status" value="3"/>
</dbReference>
<evidence type="ECO:0000256" key="2">
    <source>
        <dbReference type="ARBA" id="ARBA00022803"/>
    </source>
</evidence>
<dbReference type="SUPFAM" id="SSF48452">
    <property type="entry name" value="TPR-like"/>
    <property type="match status" value="1"/>
</dbReference>
<evidence type="ECO:0000313" key="5">
    <source>
        <dbReference type="Proteomes" id="UP000759529"/>
    </source>
</evidence>
<dbReference type="InterPro" id="IPR019734">
    <property type="entry name" value="TPR_rpt"/>
</dbReference>
<reference evidence="4 5" key="1">
    <citation type="submission" date="2021-02" db="EMBL/GenBank/DDBJ databases">
        <authorList>
            <person name="Jung H.S."/>
            <person name="Chun B.H."/>
            <person name="Jeon C.O."/>
        </authorList>
    </citation>
    <scope>NUCLEOTIDE SEQUENCE [LARGE SCALE GENOMIC DNA]</scope>
    <source>
        <strain evidence="4 5">LMG 25203</strain>
    </source>
</reference>
<dbReference type="RefSeq" id="WP_187657593.1">
    <property type="nucleotide sequence ID" value="NZ_JACSOD020000478.1"/>
</dbReference>
<name>A0ABS2CWQ2_9FLAO</name>